<dbReference type="Pfam" id="PF18583">
    <property type="entry name" value="Arnt_C"/>
    <property type="match status" value="1"/>
</dbReference>
<keyword evidence="5 8" id="KW-0812">Transmembrane</keyword>
<dbReference type="GO" id="GO:0016763">
    <property type="term" value="F:pentosyltransferase activity"/>
    <property type="evidence" value="ECO:0007669"/>
    <property type="project" value="TreeGrafter"/>
</dbReference>
<feature type="transmembrane region" description="Helical" evidence="8">
    <location>
        <begin position="345"/>
        <end position="366"/>
    </location>
</feature>
<keyword evidence="7 8" id="KW-0472">Membrane</keyword>
<comment type="subcellular location">
    <subcellularLocation>
        <location evidence="1">Cell membrane</location>
        <topology evidence="1">Multi-pass membrane protein</topology>
    </subcellularLocation>
</comment>
<evidence type="ECO:0000256" key="5">
    <source>
        <dbReference type="ARBA" id="ARBA00022692"/>
    </source>
</evidence>
<dbReference type="GO" id="GO:0006493">
    <property type="term" value="P:protein O-linked glycosylation"/>
    <property type="evidence" value="ECO:0007669"/>
    <property type="project" value="InterPro"/>
</dbReference>
<evidence type="ECO:0000256" key="8">
    <source>
        <dbReference type="SAM" id="Phobius"/>
    </source>
</evidence>
<feature type="transmembrane region" description="Helical" evidence="8">
    <location>
        <begin position="129"/>
        <end position="151"/>
    </location>
</feature>
<dbReference type="AlphaFoldDB" id="A0A857JB90"/>
<sequence>MRRGPLLALVALFALLWFVPLGGRTLIHSDEGRYATLSLGMLQSGDWVTPRLNGLLYFEKPALQYWLGALSMQLFGVDEFAARLWPALAGFLAVLAVGYTAARLWGRDTGVRALAIAAGMSWIIGNSHFLTLDAGLCLFLTLVLCAMLLALREGATPGQRRGWTWLAWAAMAGAVLSKGLVGILIPGCVLLLLCLWERDTRLLRGMRWFSGALILLLLAAPWFVAVSARNPGFAEFFFIHEHFARYLTDVHHREGAWWYYLPLLLAGALPWTGGLAWLRAPGADVAPAERTARRMLLLWSGFVLLFFSVSHSKLPSYILPMFPALALLLAERLRGVSAGALKRQLMLPVAAWAVVGIASFFVARLASARTPPQAAHELGLGLAAGAVLFLAGAALAWRLLGRQRVTAAIVAVALAHLAGTLALMQSHDTYGQTKSSRQIAGLLLPRIAPDTPVFAVRSYDQTLPFYLRRHVTLVDYVDEFDYGERHEPGRWIPELDAFLSTWQSLPQAAAYMSPTTWAELPEATRRSMQPVYQDAFRVAVVKAVAP</sequence>
<keyword evidence="12" id="KW-1185">Reference proteome</keyword>
<name>A0A857JB90_9BURK</name>
<dbReference type="InterPro" id="IPR040845">
    <property type="entry name" value="Arnt_C"/>
</dbReference>
<feature type="transmembrane region" description="Helical" evidence="8">
    <location>
        <begin position="292"/>
        <end position="310"/>
    </location>
</feature>
<dbReference type="InterPro" id="IPR050297">
    <property type="entry name" value="LipidA_mod_glycosyltrf_83"/>
</dbReference>
<evidence type="ECO:0000259" key="10">
    <source>
        <dbReference type="Pfam" id="PF18583"/>
    </source>
</evidence>
<dbReference type="Proteomes" id="UP000464787">
    <property type="component" value="Chromosome"/>
</dbReference>
<reference evidence="11 12" key="1">
    <citation type="submission" date="2020-01" db="EMBL/GenBank/DDBJ databases">
        <title>Genome sequencing of strain KACC 21265.</title>
        <authorList>
            <person name="Heo J."/>
            <person name="Kim S.-J."/>
            <person name="Kim J.-S."/>
            <person name="Hong S.-B."/>
            <person name="Kwon S.-W."/>
        </authorList>
    </citation>
    <scope>NUCLEOTIDE SEQUENCE [LARGE SCALE GENOMIC DNA]</scope>
    <source>
        <strain evidence="11 12">KACC 21265</strain>
    </source>
</reference>
<feature type="domain" description="ArnT-like N-terminal" evidence="9">
    <location>
        <begin position="6"/>
        <end position="236"/>
    </location>
</feature>
<feature type="transmembrane region" description="Helical" evidence="8">
    <location>
        <begin position="257"/>
        <end position="280"/>
    </location>
</feature>
<keyword evidence="6 8" id="KW-1133">Transmembrane helix</keyword>
<dbReference type="RefSeq" id="WP_160554140.1">
    <property type="nucleotide sequence ID" value="NZ_CP047650.1"/>
</dbReference>
<feature type="transmembrane region" description="Helical" evidence="8">
    <location>
        <begin position="84"/>
        <end position="102"/>
    </location>
</feature>
<evidence type="ECO:0000256" key="1">
    <source>
        <dbReference type="ARBA" id="ARBA00004651"/>
    </source>
</evidence>
<evidence type="ECO:0000256" key="2">
    <source>
        <dbReference type="ARBA" id="ARBA00022475"/>
    </source>
</evidence>
<dbReference type="GO" id="GO:0000030">
    <property type="term" value="F:mannosyltransferase activity"/>
    <property type="evidence" value="ECO:0007669"/>
    <property type="project" value="InterPro"/>
</dbReference>
<organism evidence="11 12">
    <name type="scientific">Xylophilus rhododendri</name>
    <dbReference type="NCBI Taxonomy" id="2697032"/>
    <lineage>
        <taxon>Bacteria</taxon>
        <taxon>Pseudomonadati</taxon>
        <taxon>Pseudomonadota</taxon>
        <taxon>Betaproteobacteria</taxon>
        <taxon>Burkholderiales</taxon>
        <taxon>Xylophilus</taxon>
    </lineage>
</organism>
<evidence type="ECO:0000259" key="9">
    <source>
        <dbReference type="Pfam" id="PF02366"/>
    </source>
</evidence>
<evidence type="ECO:0000313" key="11">
    <source>
        <dbReference type="EMBL" id="QHJ00330.1"/>
    </source>
</evidence>
<dbReference type="KEGG" id="xyk:GT347_21525"/>
<feature type="transmembrane region" description="Helical" evidence="8">
    <location>
        <begin position="208"/>
        <end position="228"/>
    </location>
</feature>
<evidence type="ECO:0000256" key="3">
    <source>
        <dbReference type="ARBA" id="ARBA00022676"/>
    </source>
</evidence>
<dbReference type="PANTHER" id="PTHR33908">
    <property type="entry name" value="MANNOSYLTRANSFERASE YKCB-RELATED"/>
    <property type="match status" value="1"/>
</dbReference>
<feature type="domain" description="Aminoarabinose transferase C-terminal" evidence="10">
    <location>
        <begin position="443"/>
        <end position="542"/>
    </location>
</feature>
<dbReference type="Pfam" id="PF02366">
    <property type="entry name" value="PMT"/>
    <property type="match status" value="1"/>
</dbReference>
<evidence type="ECO:0000313" key="12">
    <source>
        <dbReference type="Proteomes" id="UP000464787"/>
    </source>
</evidence>
<dbReference type="InterPro" id="IPR003342">
    <property type="entry name" value="ArnT-like_N"/>
</dbReference>
<dbReference type="GO" id="GO:0005886">
    <property type="term" value="C:plasma membrane"/>
    <property type="evidence" value="ECO:0007669"/>
    <property type="project" value="UniProtKB-SubCell"/>
</dbReference>
<feature type="transmembrane region" description="Helical" evidence="8">
    <location>
        <begin position="407"/>
        <end position="424"/>
    </location>
</feature>
<evidence type="ECO:0000256" key="6">
    <source>
        <dbReference type="ARBA" id="ARBA00022989"/>
    </source>
</evidence>
<accession>A0A857JB90</accession>
<dbReference type="EMBL" id="CP047650">
    <property type="protein sequence ID" value="QHJ00330.1"/>
    <property type="molecule type" value="Genomic_DNA"/>
</dbReference>
<evidence type="ECO:0000256" key="7">
    <source>
        <dbReference type="ARBA" id="ARBA00023136"/>
    </source>
</evidence>
<protein>
    <submittedName>
        <fullName evidence="11">Phospholipid carrier-dependent glycosyltransferase</fullName>
    </submittedName>
</protein>
<keyword evidence="4 11" id="KW-0808">Transferase</keyword>
<keyword evidence="3" id="KW-0328">Glycosyltransferase</keyword>
<feature type="transmembrane region" description="Helical" evidence="8">
    <location>
        <begin position="163"/>
        <end position="196"/>
    </location>
</feature>
<keyword evidence="2" id="KW-1003">Cell membrane</keyword>
<dbReference type="GO" id="GO:0009103">
    <property type="term" value="P:lipopolysaccharide biosynthetic process"/>
    <property type="evidence" value="ECO:0007669"/>
    <property type="project" value="UniProtKB-ARBA"/>
</dbReference>
<gene>
    <name evidence="11" type="ORF">GT347_21525</name>
</gene>
<evidence type="ECO:0000256" key="4">
    <source>
        <dbReference type="ARBA" id="ARBA00022679"/>
    </source>
</evidence>
<dbReference type="PANTHER" id="PTHR33908:SF3">
    <property type="entry name" value="UNDECAPRENYL PHOSPHATE-ALPHA-4-AMINO-4-DEOXY-L-ARABINOSE ARABINOSYL TRANSFERASE"/>
    <property type="match status" value="1"/>
</dbReference>
<feature type="transmembrane region" description="Helical" evidence="8">
    <location>
        <begin position="378"/>
        <end position="400"/>
    </location>
</feature>
<dbReference type="GO" id="GO:0010041">
    <property type="term" value="P:response to iron(III) ion"/>
    <property type="evidence" value="ECO:0007669"/>
    <property type="project" value="TreeGrafter"/>
</dbReference>
<proteinExistence type="predicted"/>